<proteinExistence type="predicted"/>
<sequence>MSVIEWQCTLSLDVRDMKLKYIETISKTSGHPDCPTSKSHNVVHVRLANRQDITIEAWWRCLDCGLEFGYLDRGSVVLISKPLEALGRRLSGPPSGPLIRASAGETRHGLSYGVVGPPSPLSGFHLTPATKNKEKIYEQSPRSF</sequence>
<dbReference type="AlphaFoldDB" id="A0A0F9SI09"/>
<name>A0A0F9SI09_9ZZZZ</name>
<protein>
    <submittedName>
        <fullName evidence="1">Uncharacterized protein</fullName>
    </submittedName>
</protein>
<organism evidence="1">
    <name type="scientific">marine sediment metagenome</name>
    <dbReference type="NCBI Taxonomy" id="412755"/>
    <lineage>
        <taxon>unclassified sequences</taxon>
        <taxon>metagenomes</taxon>
        <taxon>ecological metagenomes</taxon>
    </lineage>
</organism>
<gene>
    <name evidence="1" type="ORF">LCGC14_0848750</name>
</gene>
<accession>A0A0F9SI09</accession>
<reference evidence="1" key="1">
    <citation type="journal article" date="2015" name="Nature">
        <title>Complex archaea that bridge the gap between prokaryotes and eukaryotes.</title>
        <authorList>
            <person name="Spang A."/>
            <person name="Saw J.H."/>
            <person name="Jorgensen S.L."/>
            <person name="Zaremba-Niedzwiedzka K."/>
            <person name="Martijn J."/>
            <person name="Lind A.E."/>
            <person name="van Eijk R."/>
            <person name="Schleper C."/>
            <person name="Guy L."/>
            <person name="Ettema T.J."/>
        </authorList>
    </citation>
    <scope>NUCLEOTIDE SEQUENCE</scope>
</reference>
<dbReference type="EMBL" id="LAZR01002520">
    <property type="protein sequence ID" value="KKN28978.1"/>
    <property type="molecule type" value="Genomic_DNA"/>
</dbReference>
<evidence type="ECO:0000313" key="1">
    <source>
        <dbReference type="EMBL" id="KKN28978.1"/>
    </source>
</evidence>
<comment type="caution">
    <text evidence="1">The sequence shown here is derived from an EMBL/GenBank/DDBJ whole genome shotgun (WGS) entry which is preliminary data.</text>
</comment>